<proteinExistence type="inferred from homology"/>
<evidence type="ECO:0000259" key="9">
    <source>
        <dbReference type="Pfam" id="PF22692"/>
    </source>
</evidence>
<comment type="subunit">
    <text evidence="4 6">The basal body constitutes a major portion of the flagellar organelle and consists of five rings (E,L,P,S, and M) mounted on a central rod. The rod consists of about 26 subunits of FlgG in the distal portion, and FlgB, FlgC and FlgF are thought to build up the proximal portion of the rod with about 6 subunits each.</text>
</comment>
<protein>
    <recommendedName>
        <fullName evidence="5 6">Flagellar basal-body rod protein FlgF</fullName>
    </recommendedName>
</protein>
<dbReference type="PANTHER" id="PTHR30435:SF18">
    <property type="entry name" value="FLAGELLAR BASAL-BODY ROD PROTEIN FLGF"/>
    <property type="match status" value="1"/>
</dbReference>
<dbReference type="EMBL" id="AP025592">
    <property type="protein sequence ID" value="BDG08004.1"/>
    <property type="molecule type" value="Genomic_DNA"/>
</dbReference>
<dbReference type="NCBIfam" id="TIGR03506">
    <property type="entry name" value="FlgEFG_subfam"/>
    <property type="match status" value="1"/>
</dbReference>
<feature type="domain" description="Flagellar basal body rod protein N-terminal" evidence="7">
    <location>
        <begin position="5"/>
        <end position="35"/>
    </location>
</feature>
<keyword evidence="3 6" id="KW-0975">Bacterial flagellum</keyword>
<dbReference type="InterPro" id="IPR001444">
    <property type="entry name" value="Flag_bb_rod_N"/>
</dbReference>
<dbReference type="SUPFAM" id="SSF117143">
    <property type="entry name" value="Flagellar hook protein flgE"/>
    <property type="match status" value="1"/>
</dbReference>
<dbReference type="InterPro" id="IPR037925">
    <property type="entry name" value="FlgE/F/G-like"/>
</dbReference>
<dbReference type="PANTHER" id="PTHR30435">
    <property type="entry name" value="FLAGELLAR PROTEIN"/>
    <property type="match status" value="1"/>
</dbReference>
<evidence type="ECO:0000259" key="8">
    <source>
        <dbReference type="Pfam" id="PF06429"/>
    </source>
</evidence>
<comment type="subcellular location">
    <subcellularLocation>
        <location evidence="1 6">Bacterial flagellum basal body</location>
    </subcellularLocation>
</comment>
<dbReference type="InterPro" id="IPR010930">
    <property type="entry name" value="Flg_bb/hook_C_dom"/>
</dbReference>
<keyword evidence="10" id="KW-0966">Cell projection</keyword>
<gene>
    <name evidence="10" type="primary">flgF</name>
    <name evidence="10" type="ORF">AMPC_11170</name>
</gene>
<evidence type="ECO:0000313" key="10">
    <source>
        <dbReference type="EMBL" id="BDG08004.1"/>
    </source>
</evidence>
<dbReference type="InterPro" id="IPR020013">
    <property type="entry name" value="Flagellar_FlgE/F/G"/>
</dbReference>
<dbReference type="Pfam" id="PF00460">
    <property type="entry name" value="Flg_bb_rod"/>
    <property type="match status" value="1"/>
</dbReference>
<feature type="domain" description="Flagellar basal-body/hook protein C-terminal" evidence="8">
    <location>
        <begin position="199"/>
        <end position="229"/>
    </location>
</feature>
<dbReference type="RefSeq" id="WP_248345090.1">
    <property type="nucleotide sequence ID" value="NZ_AP025592.1"/>
</dbReference>
<organism evidence="10 11">
    <name type="scientific">Anaeromyxobacter paludicola</name>
    <dbReference type="NCBI Taxonomy" id="2918171"/>
    <lineage>
        <taxon>Bacteria</taxon>
        <taxon>Pseudomonadati</taxon>
        <taxon>Myxococcota</taxon>
        <taxon>Myxococcia</taxon>
        <taxon>Myxococcales</taxon>
        <taxon>Cystobacterineae</taxon>
        <taxon>Anaeromyxobacteraceae</taxon>
        <taxon>Anaeromyxobacter</taxon>
    </lineage>
</organism>
<comment type="similarity">
    <text evidence="2 6">Belongs to the flagella basal body rod proteins family.</text>
</comment>
<keyword evidence="11" id="KW-1185">Reference proteome</keyword>
<dbReference type="Pfam" id="PF22692">
    <property type="entry name" value="LlgE_F_G_D1"/>
    <property type="match status" value="1"/>
</dbReference>
<evidence type="ECO:0000256" key="5">
    <source>
        <dbReference type="ARBA" id="ARBA00040228"/>
    </source>
</evidence>
<keyword evidence="10" id="KW-0969">Cilium</keyword>
<evidence type="ECO:0000313" key="11">
    <source>
        <dbReference type="Proteomes" id="UP001162734"/>
    </source>
</evidence>
<keyword evidence="10" id="KW-0282">Flagellum</keyword>
<name>A0ABN6N4A5_9BACT</name>
<dbReference type="InterPro" id="IPR053967">
    <property type="entry name" value="LlgE_F_G-like_D1"/>
</dbReference>
<accession>A0ABN6N4A5</accession>
<sequence>MSDGLYVSMCGATARSDQLDAIADNLANAQTPGFRPSRPAFESFLPAGGAPDKVYAAAVGTGVSLKPGPAVRTGNPLDVYPEDGAFLAVRGADGATAYTRDGRMTLDAERRLTAGGRLVLSTRGEPITVPPERTATVDRDGVVRAGDLELGEVARVQLQGPADRLGPSVVVPAPGGTASPVSAPLRGGEVELGTGSALEGMVELISAQRQFDSSMQALQTYRQLDQRSTDVGRVR</sequence>
<reference evidence="11" key="1">
    <citation type="journal article" date="2022" name="Int. J. Syst. Evol. Microbiol.">
        <title>Anaeromyxobacter oryzae sp. nov., Anaeromyxobacter diazotrophicus sp. nov. and Anaeromyxobacter paludicola sp. nov., isolated from paddy soils.</title>
        <authorList>
            <person name="Itoh H."/>
            <person name="Xu Z."/>
            <person name="Mise K."/>
            <person name="Masuda Y."/>
            <person name="Ushijima N."/>
            <person name="Hayakawa C."/>
            <person name="Shiratori Y."/>
            <person name="Senoo K."/>
        </authorList>
    </citation>
    <scope>NUCLEOTIDE SEQUENCE [LARGE SCALE GENOMIC DNA]</scope>
    <source>
        <strain evidence="11">Red630</strain>
    </source>
</reference>
<evidence type="ECO:0000256" key="6">
    <source>
        <dbReference type="RuleBase" id="RU362116"/>
    </source>
</evidence>
<evidence type="ECO:0000256" key="3">
    <source>
        <dbReference type="ARBA" id="ARBA00023143"/>
    </source>
</evidence>
<evidence type="ECO:0000259" key="7">
    <source>
        <dbReference type="Pfam" id="PF00460"/>
    </source>
</evidence>
<evidence type="ECO:0000256" key="4">
    <source>
        <dbReference type="ARBA" id="ARBA00038560"/>
    </source>
</evidence>
<dbReference type="Pfam" id="PF06429">
    <property type="entry name" value="Flg_bbr_C"/>
    <property type="match status" value="1"/>
</dbReference>
<evidence type="ECO:0000256" key="1">
    <source>
        <dbReference type="ARBA" id="ARBA00004117"/>
    </source>
</evidence>
<feature type="domain" description="Flagellar hook protein FlgE/F/G-like D1" evidence="9">
    <location>
        <begin position="85"/>
        <end position="145"/>
    </location>
</feature>
<dbReference type="Proteomes" id="UP001162734">
    <property type="component" value="Chromosome"/>
</dbReference>
<evidence type="ECO:0000256" key="2">
    <source>
        <dbReference type="ARBA" id="ARBA00009677"/>
    </source>
</evidence>